<sequence length="381" mass="44879">MNLADMLTFADIGQLTTIASHYQCECKRNSKHELIQSILVTLNRREFIGQQIRCLSVDDLRFLNAILFDSRSYFNVEELIAIIRQTSFQIVEGERSKEQLKVPSPREVIARFKSSGWLFNGMTQYTRYLFQVPEDLKERFRKELGSYVKGTILLTEEPTIYREEQGLVAEDLVFFLRFVQHTEIEMNQEGTMYRRTQQQIMESFHIAEELLSKGGWRFGYGRTFTAYPSRLALIYDYAFHMNYIEEMGHRLKITNMGMERLDQGKSEGMVQIFRYWLRLYKQPIPNLSSLVYWVGQCAYEWITISSLHEALGWLIKPYYYDTSQSIMEQRILQMMMHLGLVRIGSTEEGAVVKMTVWGNRMVEKCTLHAKDDELDLRIDKV</sequence>
<gene>
    <name evidence="1" type="ORF">PBAT_09560</name>
</gene>
<protein>
    <recommendedName>
        <fullName evidence="3">Helicase XPB/Ssl2 N-terminal domain-containing protein</fullName>
    </recommendedName>
</protein>
<dbReference type="RefSeq" id="WP_068648900.1">
    <property type="nucleotide sequence ID" value="NZ_CP043611.1"/>
</dbReference>
<evidence type="ECO:0008006" key="3">
    <source>
        <dbReference type="Google" id="ProtNLM"/>
    </source>
</evidence>
<dbReference type="AlphaFoldDB" id="A0A168PM23"/>
<dbReference type="EMBL" id="LVJI01000014">
    <property type="protein sequence ID" value="OAB46899.1"/>
    <property type="molecule type" value="Genomic_DNA"/>
</dbReference>
<name>A0A168PM23_9BACL</name>
<reference evidence="1 2" key="1">
    <citation type="submission" date="2016-03" db="EMBL/GenBank/DDBJ databases">
        <title>Draft genome sequence of Paenibacillus antarcticus CECT 5836.</title>
        <authorList>
            <person name="Shin S.-K."/>
            <person name="Yi H."/>
        </authorList>
    </citation>
    <scope>NUCLEOTIDE SEQUENCE [LARGE SCALE GENOMIC DNA]</scope>
    <source>
        <strain evidence="1 2">CECT 5836</strain>
    </source>
</reference>
<keyword evidence="2" id="KW-1185">Reference proteome</keyword>
<dbReference type="Proteomes" id="UP000077355">
    <property type="component" value="Unassembled WGS sequence"/>
</dbReference>
<evidence type="ECO:0000313" key="1">
    <source>
        <dbReference type="EMBL" id="OAB46899.1"/>
    </source>
</evidence>
<accession>A0A168PM23</accession>
<evidence type="ECO:0000313" key="2">
    <source>
        <dbReference type="Proteomes" id="UP000077355"/>
    </source>
</evidence>
<proteinExistence type="predicted"/>
<comment type="caution">
    <text evidence="1">The sequence shown here is derived from an EMBL/GenBank/DDBJ whole genome shotgun (WGS) entry which is preliminary data.</text>
</comment>
<organism evidence="1 2">
    <name type="scientific">Paenibacillus antarcticus</name>
    <dbReference type="NCBI Taxonomy" id="253703"/>
    <lineage>
        <taxon>Bacteria</taxon>
        <taxon>Bacillati</taxon>
        <taxon>Bacillota</taxon>
        <taxon>Bacilli</taxon>
        <taxon>Bacillales</taxon>
        <taxon>Paenibacillaceae</taxon>
        <taxon>Paenibacillus</taxon>
    </lineage>
</organism>
<dbReference type="OrthoDB" id="2369695at2"/>